<gene>
    <name evidence="1" type="ORF">G7070_07835</name>
</gene>
<dbReference type="AlphaFoldDB" id="A0A6G7Y5U6"/>
<accession>A0A6G7Y5U6</accession>
<reference evidence="1 2" key="1">
    <citation type="submission" date="2020-03" db="EMBL/GenBank/DDBJ databases">
        <title>Propioniciclava sp. nov., isolated from Hydrophilus acuminatus.</title>
        <authorList>
            <person name="Hyun D.-W."/>
            <person name="Bae J.-W."/>
        </authorList>
    </citation>
    <scope>NUCLEOTIDE SEQUENCE [LARGE SCALE GENOMIC DNA]</scope>
    <source>
        <strain evidence="1 2">HDW11</strain>
    </source>
</reference>
<proteinExistence type="predicted"/>
<dbReference type="KEGG" id="prv:G7070_07835"/>
<evidence type="ECO:0000313" key="1">
    <source>
        <dbReference type="EMBL" id="QIK72192.1"/>
    </source>
</evidence>
<protein>
    <submittedName>
        <fullName evidence="1">Uncharacterized protein</fullName>
    </submittedName>
</protein>
<dbReference type="Proteomes" id="UP000501058">
    <property type="component" value="Chromosome"/>
</dbReference>
<sequence length="98" mass="10599">MSAENEPAADPGQFLREVANADEGWSERYGGPEGIARWTLNLQDALKEQASDLAAVRTAAIREMLTTRSLADIAQALGVSKQAVSKAANSPTWTDPRW</sequence>
<name>A0A6G7Y5U6_9ACTN</name>
<evidence type="ECO:0000313" key="2">
    <source>
        <dbReference type="Proteomes" id="UP000501058"/>
    </source>
</evidence>
<dbReference type="RefSeq" id="WP_166233269.1">
    <property type="nucleotide sequence ID" value="NZ_CP049865.1"/>
</dbReference>
<organism evidence="1 2">
    <name type="scientific">Propioniciclava coleopterorum</name>
    <dbReference type="NCBI Taxonomy" id="2714937"/>
    <lineage>
        <taxon>Bacteria</taxon>
        <taxon>Bacillati</taxon>
        <taxon>Actinomycetota</taxon>
        <taxon>Actinomycetes</taxon>
        <taxon>Propionibacteriales</taxon>
        <taxon>Propionibacteriaceae</taxon>
        <taxon>Propioniciclava</taxon>
    </lineage>
</organism>
<keyword evidence="2" id="KW-1185">Reference proteome</keyword>
<dbReference type="EMBL" id="CP049865">
    <property type="protein sequence ID" value="QIK72192.1"/>
    <property type="molecule type" value="Genomic_DNA"/>
</dbReference>